<dbReference type="PIRSF" id="PIRSF006728">
    <property type="entry name" value="CinA"/>
    <property type="match status" value="1"/>
</dbReference>
<reference evidence="3" key="2">
    <citation type="journal article" date="2021" name="PeerJ">
        <title>Extensive microbial diversity within the chicken gut microbiome revealed by metagenomics and culture.</title>
        <authorList>
            <person name="Gilroy R."/>
            <person name="Ravi A."/>
            <person name="Getino M."/>
            <person name="Pursley I."/>
            <person name="Horton D.L."/>
            <person name="Alikhan N.F."/>
            <person name="Baker D."/>
            <person name="Gharbi K."/>
            <person name="Hall N."/>
            <person name="Watson M."/>
            <person name="Adriaenssens E.M."/>
            <person name="Foster-Nyarko E."/>
            <person name="Jarju S."/>
            <person name="Secka A."/>
            <person name="Antonio M."/>
            <person name="Oren A."/>
            <person name="Chaudhuri R.R."/>
            <person name="La Ragione R."/>
            <person name="Hildebrand F."/>
            <person name="Pallen M.J."/>
        </authorList>
    </citation>
    <scope>NUCLEOTIDE SEQUENCE</scope>
    <source>
        <strain evidence="3">13766</strain>
    </source>
</reference>
<name>A0A9D1FYN6_9FIRM</name>
<dbReference type="InterPro" id="IPR036653">
    <property type="entry name" value="CinA-like_C"/>
</dbReference>
<dbReference type="Gene3D" id="3.90.950.20">
    <property type="entry name" value="CinA-like"/>
    <property type="match status" value="1"/>
</dbReference>
<dbReference type="EMBL" id="DVJN01000046">
    <property type="protein sequence ID" value="HIS91852.1"/>
    <property type="molecule type" value="Genomic_DNA"/>
</dbReference>
<organism evidence="3 4">
    <name type="scientific">Candidatus Alectryocaccomicrobium excrementavium</name>
    <dbReference type="NCBI Taxonomy" id="2840668"/>
    <lineage>
        <taxon>Bacteria</taxon>
        <taxon>Bacillati</taxon>
        <taxon>Bacillota</taxon>
        <taxon>Clostridia</taxon>
        <taxon>Candidatus Alectryocaccomicrobium</taxon>
    </lineage>
</organism>
<dbReference type="NCBIfam" id="TIGR00177">
    <property type="entry name" value="molyb_syn"/>
    <property type="match status" value="1"/>
</dbReference>
<dbReference type="Gene3D" id="3.30.70.2860">
    <property type="match status" value="1"/>
</dbReference>
<comment type="similarity">
    <text evidence="1">Belongs to the CinA family.</text>
</comment>
<dbReference type="CDD" id="cd00885">
    <property type="entry name" value="cinA"/>
    <property type="match status" value="1"/>
</dbReference>
<evidence type="ECO:0000259" key="2">
    <source>
        <dbReference type="SMART" id="SM00852"/>
    </source>
</evidence>
<evidence type="ECO:0000313" key="4">
    <source>
        <dbReference type="Proteomes" id="UP000824140"/>
    </source>
</evidence>
<dbReference type="InterPro" id="IPR050101">
    <property type="entry name" value="CinA"/>
</dbReference>
<dbReference type="InterPro" id="IPR008136">
    <property type="entry name" value="CinA_C"/>
</dbReference>
<dbReference type="NCBIfam" id="TIGR00199">
    <property type="entry name" value="PncC_domain"/>
    <property type="match status" value="1"/>
</dbReference>
<reference evidence="3" key="1">
    <citation type="submission" date="2020-10" db="EMBL/GenBank/DDBJ databases">
        <authorList>
            <person name="Gilroy R."/>
        </authorList>
    </citation>
    <scope>NUCLEOTIDE SEQUENCE</scope>
    <source>
        <strain evidence="3">13766</strain>
    </source>
</reference>
<dbReference type="InterPro" id="IPR001453">
    <property type="entry name" value="MoaB/Mog_dom"/>
</dbReference>
<dbReference type="PANTHER" id="PTHR13939:SF0">
    <property type="entry name" value="NMN AMIDOHYDROLASE-LIKE PROTEIN YFAY"/>
    <property type="match status" value="1"/>
</dbReference>
<dbReference type="Pfam" id="PF18146">
    <property type="entry name" value="CinA_KH"/>
    <property type="match status" value="1"/>
</dbReference>
<gene>
    <name evidence="1" type="primary">cinA</name>
    <name evidence="3" type="ORF">IAA84_02425</name>
</gene>
<evidence type="ECO:0000313" key="3">
    <source>
        <dbReference type="EMBL" id="HIS91852.1"/>
    </source>
</evidence>
<dbReference type="Pfam" id="PF00994">
    <property type="entry name" value="MoCF_biosynth"/>
    <property type="match status" value="1"/>
</dbReference>
<dbReference type="AlphaFoldDB" id="A0A9D1FYN6"/>
<feature type="domain" description="MoaB/Mog" evidence="2">
    <location>
        <begin position="4"/>
        <end position="171"/>
    </location>
</feature>
<dbReference type="InterPro" id="IPR008135">
    <property type="entry name" value="Competence-induced_CinA"/>
</dbReference>
<dbReference type="Proteomes" id="UP000824140">
    <property type="component" value="Unassembled WGS sequence"/>
</dbReference>
<dbReference type="HAMAP" id="MF_00226_B">
    <property type="entry name" value="CinA_B"/>
    <property type="match status" value="1"/>
</dbReference>
<dbReference type="Gene3D" id="3.40.980.10">
    <property type="entry name" value="MoaB/Mog-like domain"/>
    <property type="match status" value="1"/>
</dbReference>
<dbReference type="NCBIfam" id="TIGR00200">
    <property type="entry name" value="cinA_nterm"/>
    <property type="match status" value="1"/>
</dbReference>
<proteinExistence type="inferred from homology"/>
<dbReference type="InterPro" id="IPR041424">
    <property type="entry name" value="CinA_KH"/>
</dbReference>
<dbReference type="InterPro" id="IPR036425">
    <property type="entry name" value="MoaB/Mog-like_dom_sf"/>
</dbReference>
<accession>A0A9D1FYN6</accession>
<dbReference type="PANTHER" id="PTHR13939">
    <property type="entry name" value="NICOTINAMIDE-NUCLEOTIDE AMIDOHYDROLASE PNCC"/>
    <property type="match status" value="1"/>
</dbReference>
<dbReference type="SMART" id="SM00852">
    <property type="entry name" value="MoCF_biosynth"/>
    <property type="match status" value="1"/>
</dbReference>
<dbReference type="NCBIfam" id="NF001813">
    <property type="entry name" value="PRK00549.1"/>
    <property type="match status" value="1"/>
</dbReference>
<protein>
    <recommendedName>
        <fullName evidence="1">Putative competence-damage inducible protein</fullName>
    </recommendedName>
</protein>
<dbReference type="Pfam" id="PF02464">
    <property type="entry name" value="CinA"/>
    <property type="match status" value="1"/>
</dbReference>
<dbReference type="SUPFAM" id="SSF53218">
    <property type="entry name" value="Molybdenum cofactor biosynthesis proteins"/>
    <property type="match status" value="1"/>
</dbReference>
<sequence length="409" mass="43531">MIAEILSIGTELLMGQIANTDAQYISRRLAELGVNLYRHTTVGDNPARVKEALGEAIARADIVITTGGLGPTEDDLTKEMVAEFFGLPMEMHAPSLEALTERMNRLGREITPNNYKQAMMPRGAIVMPNLRGTAPGAIVESGQKAVAILPGPPHEMQDMFERQLAPYLHARTGVRIDSRFLHVCGIGESSLETLLLDLFHSENPTLALYCGAGEVQARLSARVGANEDSAPLLDPLEKEIRRRAGRAVYGEGRNLTLAAAVVNALRAAGKTVACAESLTGGMLASRLVDVPGASSVLGEAYVTYSNEAKMRLLGVSKDTLRQFGAVSAQCAREMAEGARRASGADFALSTTGIAGPDGGTPEKPVGLVYVGVASTSGCEVQELHLRGERDWIRELTCVNALNALRLALG</sequence>
<comment type="caution">
    <text evidence="3">The sequence shown here is derived from an EMBL/GenBank/DDBJ whole genome shotgun (WGS) entry which is preliminary data.</text>
</comment>
<dbReference type="SUPFAM" id="SSF142433">
    <property type="entry name" value="CinA-like"/>
    <property type="match status" value="1"/>
</dbReference>
<evidence type="ECO:0000256" key="1">
    <source>
        <dbReference type="HAMAP-Rule" id="MF_00226"/>
    </source>
</evidence>